<evidence type="ECO:0000256" key="7">
    <source>
        <dbReference type="ARBA" id="ARBA00007490"/>
    </source>
</evidence>
<evidence type="ECO:0000256" key="8">
    <source>
        <dbReference type="ARBA" id="ARBA00022573"/>
    </source>
</evidence>
<evidence type="ECO:0000256" key="10">
    <source>
        <dbReference type="ARBA" id="ARBA00022741"/>
    </source>
</evidence>
<dbReference type="GO" id="GO:0009236">
    <property type="term" value="P:cobalamin biosynthetic process"/>
    <property type="evidence" value="ECO:0007669"/>
    <property type="project" value="UniProtKB-UniRule"/>
</dbReference>
<keyword evidence="9 14" id="KW-0808">Transferase</keyword>
<dbReference type="UniPathway" id="UPA00148">
    <property type="reaction ID" value="UER00236"/>
</dbReference>
<comment type="caution">
    <text evidence="17">The sequence shown here is derived from an EMBL/GenBank/DDBJ whole genome shotgun (WGS) entry which is preliminary data.</text>
</comment>
<evidence type="ECO:0000256" key="12">
    <source>
        <dbReference type="ARBA" id="ARBA00022840"/>
    </source>
</evidence>
<evidence type="ECO:0000256" key="16">
    <source>
        <dbReference type="PIRSR" id="PIRSR006135-2"/>
    </source>
</evidence>
<feature type="binding site" evidence="16">
    <location>
        <begin position="32"/>
        <end position="34"/>
    </location>
    <ligand>
        <name>GTP</name>
        <dbReference type="ChEBI" id="CHEBI:37565"/>
    </ligand>
</feature>
<dbReference type="OrthoDB" id="9788370at2"/>
<dbReference type="EC" id="2.7.1.156" evidence="14"/>
<evidence type="ECO:0000256" key="1">
    <source>
        <dbReference type="ARBA" id="ARBA00000312"/>
    </source>
</evidence>
<reference evidence="17 18" key="1">
    <citation type="submission" date="2018-05" db="EMBL/GenBank/DDBJ databases">
        <title>Genomic Encyclopedia of Type Strains, Phase IV (KMG-IV): sequencing the most valuable type-strain genomes for metagenomic binning, comparative biology and taxonomic classification.</title>
        <authorList>
            <person name="Goeker M."/>
        </authorList>
    </citation>
    <scope>NUCLEOTIDE SEQUENCE [LARGE SCALE GENOMIC DNA]</scope>
    <source>
        <strain evidence="17 18">DSM 29661</strain>
    </source>
</reference>
<keyword evidence="8 14" id="KW-0169">Cobalamin biosynthesis</keyword>
<evidence type="ECO:0000256" key="9">
    <source>
        <dbReference type="ARBA" id="ARBA00022679"/>
    </source>
</evidence>
<evidence type="ECO:0000256" key="14">
    <source>
        <dbReference type="PIRNR" id="PIRNR006135"/>
    </source>
</evidence>
<evidence type="ECO:0000313" key="18">
    <source>
        <dbReference type="Proteomes" id="UP000247555"/>
    </source>
</evidence>
<evidence type="ECO:0000256" key="3">
    <source>
        <dbReference type="ARBA" id="ARBA00001522"/>
    </source>
</evidence>
<dbReference type="RefSeq" id="WP_110389807.1">
    <property type="nucleotide sequence ID" value="NZ_QJKI01000003.1"/>
</dbReference>
<organism evidence="17 18">
    <name type="scientific">Rivihabitans pingtungensis</name>
    <dbReference type="NCBI Taxonomy" id="1054498"/>
    <lineage>
        <taxon>Bacteria</taxon>
        <taxon>Pseudomonadati</taxon>
        <taxon>Pseudomonadota</taxon>
        <taxon>Betaproteobacteria</taxon>
        <taxon>Neisseriales</taxon>
        <taxon>Aquaspirillaceae</taxon>
        <taxon>Rivihabitans</taxon>
    </lineage>
</organism>
<evidence type="ECO:0000256" key="5">
    <source>
        <dbReference type="ARBA" id="ARBA00004692"/>
    </source>
</evidence>
<proteinExistence type="inferred from homology"/>
<feature type="binding site" evidence="16">
    <location>
        <begin position="7"/>
        <end position="14"/>
    </location>
    <ligand>
        <name>GTP</name>
        <dbReference type="ChEBI" id="CHEBI:37565"/>
    </ligand>
</feature>
<keyword evidence="18" id="KW-1185">Reference proteome</keyword>
<keyword evidence="10 14" id="KW-0547">Nucleotide-binding</keyword>
<dbReference type="GO" id="GO:0005525">
    <property type="term" value="F:GTP binding"/>
    <property type="evidence" value="ECO:0007669"/>
    <property type="project" value="UniProtKB-UniRule"/>
</dbReference>
<evidence type="ECO:0000256" key="11">
    <source>
        <dbReference type="ARBA" id="ARBA00022777"/>
    </source>
</evidence>
<dbReference type="EC" id="2.7.7.62" evidence="14"/>
<comment type="function">
    <text evidence="4 14">Catalyzes ATP-dependent phosphorylation of adenosylcobinamide and addition of GMP to adenosylcobinamide phosphate.</text>
</comment>
<name>A0A318KSG5_9NEIS</name>
<keyword evidence="17" id="KW-0548">Nucleotidyltransferase</keyword>
<dbReference type="InterPro" id="IPR027417">
    <property type="entry name" value="P-loop_NTPase"/>
</dbReference>
<comment type="catalytic activity">
    <reaction evidence="3">
        <text>adenosylcob(III)inamide + GTP = adenosylcob(III)inamide phosphate + GDP + H(+)</text>
        <dbReference type="Rhea" id="RHEA:15765"/>
        <dbReference type="ChEBI" id="CHEBI:2480"/>
        <dbReference type="ChEBI" id="CHEBI:15378"/>
        <dbReference type="ChEBI" id="CHEBI:37565"/>
        <dbReference type="ChEBI" id="CHEBI:58189"/>
        <dbReference type="ChEBI" id="CHEBI:58502"/>
        <dbReference type="EC" id="2.7.1.156"/>
    </reaction>
</comment>
<feature type="active site" description="GMP-histidine intermediate" evidence="15">
    <location>
        <position position="48"/>
    </location>
</feature>
<comment type="pathway">
    <text evidence="6 14">Cofactor biosynthesis; adenosylcobalamin biosynthesis; adenosylcobalamin from cob(II)yrinate a,c-diamide: step 5/7.</text>
</comment>
<dbReference type="Proteomes" id="UP000247555">
    <property type="component" value="Unassembled WGS sequence"/>
</dbReference>
<comment type="catalytic activity">
    <reaction evidence="1 14">
        <text>adenosylcob(III)inamide + ATP = adenosylcob(III)inamide phosphate + ADP + H(+)</text>
        <dbReference type="Rhea" id="RHEA:15769"/>
        <dbReference type="ChEBI" id="CHEBI:2480"/>
        <dbReference type="ChEBI" id="CHEBI:15378"/>
        <dbReference type="ChEBI" id="CHEBI:30616"/>
        <dbReference type="ChEBI" id="CHEBI:58502"/>
        <dbReference type="ChEBI" id="CHEBI:456216"/>
        <dbReference type="EC" id="2.7.1.156"/>
    </reaction>
</comment>
<feature type="binding site" evidence="16">
    <location>
        <begin position="49"/>
        <end position="52"/>
    </location>
    <ligand>
        <name>GTP</name>
        <dbReference type="ChEBI" id="CHEBI:37565"/>
    </ligand>
</feature>
<dbReference type="AlphaFoldDB" id="A0A318KSG5"/>
<evidence type="ECO:0000256" key="4">
    <source>
        <dbReference type="ARBA" id="ARBA00003889"/>
    </source>
</evidence>
<sequence length="171" mass="18437">MRQFFIGGARSGKSRLAEAEALAWPGEVIYLATAQVGDEEFAQRVAAHRARRPAQWGLIEAPASLAQALNAAAAPERLLLVDCLTLWLVGFLTADGVDDARWRQERAALLQLLPQLPGKIVLVSNEIGWGVVPMGAATRWFVDELGWLNQAVAACCERVTLAAAGLPLVLK</sequence>
<dbReference type="Gene3D" id="3.40.50.300">
    <property type="entry name" value="P-loop containing nucleotide triphosphate hydrolases"/>
    <property type="match status" value="1"/>
</dbReference>
<comment type="pathway">
    <text evidence="5 14">Cofactor biosynthesis; adenosylcobalamin biosynthesis; adenosylcobalamin from cob(II)yrinate a,c-diamide: step 6/7.</text>
</comment>
<evidence type="ECO:0000256" key="2">
    <source>
        <dbReference type="ARBA" id="ARBA00000711"/>
    </source>
</evidence>
<dbReference type="GO" id="GO:0043752">
    <property type="term" value="F:adenosylcobinamide kinase activity"/>
    <property type="evidence" value="ECO:0007669"/>
    <property type="project" value="UniProtKB-EC"/>
</dbReference>
<evidence type="ECO:0000313" key="17">
    <source>
        <dbReference type="EMBL" id="PXX80771.1"/>
    </source>
</evidence>
<gene>
    <name evidence="17" type="ORF">DFR34_103112</name>
</gene>
<dbReference type="InterPro" id="IPR003203">
    <property type="entry name" value="CobU/CobP"/>
</dbReference>
<dbReference type="GO" id="GO:0005524">
    <property type="term" value="F:ATP binding"/>
    <property type="evidence" value="ECO:0007669"/>
    <property type="project" value="UniProtKB-UniRule"/>
</dbReference>
<dbReference type="SUPFAM" id="SSF52540">
    <property type="entry name" value="P-loop containing nucleoside triphosphate hydrolases"/>
    <property type="match status" value="1"/>
</dbReference>
<dbReference type="PIRSF" id="PIRSF006135">
    <property type="entry name" value="CobU"/>
    <property type="match status" value="1"/>
</dbReference>
<evidence type="ECO:0000256" key="15">
    <source>
        <dbReference type="PIRSR" id="PIRSR006135-1"/>
    </source>
</evidence>
<keyword evidence="11 14" id="KW-0418">Kinase</keyword>
<feature type="binding site" evidence="16">
    <location>
        <position position="60"/>
    </location>
    <ligand>
        <name>GTP</name>
        <dbReference type="ChEBI" id="CHEBI:37565"/>
    </ligand>
</feature>
<keyword evidence="13 14" id="KW-0342">GTP-binding</keyword>
<dbReference type="PANTHER" id="PTHR34848">
    <property type="match status" value="1"/>
</dbReference>
<keyword evidence="12 14" id="KW-0067">ATP-binding</keyword>
<dbReference type="Pfam" id="PF02283">
    <property type="entry name" value="CobU"/>
    <property type="match status" value="1"/>
</dbReference>
<comment type="similarity">
    <text evidence="7 14">Belongs to the CobU/CobP family.</text>
</comment>
<evidence type="ECO:0000256" key="6">
    <source>
        <dbReference type="ARBA" id="ARBA00005159"/>
    </source>
</evidence>
<feature type="binding site" evidence="16">
    <location>
        <position position="82"/>
    </location>
    <ligand>
        <name>GTP</name>
        <dbReference type="ChEBI" id="CHEBI:37565"/>
    </ligand>
</feature>
<dbReference type="CDD" id="cd00544">
    <property type="entry name" value="CobU"/>
    <property type="match status" value="1"/>
</dbReference>
<dbReference type="GO" id="GO:0008820">
    <property type="term" value="F:cobinamide phosphate guanylyltransferase activity"/>
    <property type="evidence" value="ECO:0007669"/>
    <property type="project" value="UniProtKB-UniRule"/>
</dbReference>
<evidence type="ECO:0000256" key="13">
    <source>
        <dbReference type="ARBA" id="ARBA00023134"/>
    </source>
</evidence>
<protein>
    <recommendedName>
        <fullName evidence="14">Bifunctional adenosylcobalamin biosynthesis protein</fullName>
        <ecNumber evidence="14">2.7.1.156</ecNumber>
        <ecNumber evidence="14">2.7.7.62</ecNumber>
    </recommendedName>
</protein>
<dbReference type="NCBIfam" id="NF004469">
    <property type="entry name" value="PRK05800.1"/>
    <property type="match status" value="1"/>
</dbReference>
<comment type="catalytic activity">
    <reaction evidence="2 14">
        <text>adenosylcob(III)inamide phosphate + GTP + H(+) = adenosylcob(III)inamide-GDP + diphosphate</text>
        <dbReference type="Rhea" id="RHEA:22712"/>
        <dbReference type="ChEBI" id="CHEBI:15378"/>
        <dbReference type="ChEBI" id="CHEBI:33019"/>
        <dbReference type="ChEBI" id="CHEBI:37565"/>
        <dbReference type="ChEBI" id="CHEBI:58502"/>
        <dbReference type="ChEBI" id="CHEBI:60487"/>
        <dbReference type="EC" id="2.7.7.62"/>
    </reaction>
</comment>
<dbReference type="EMBL" id="QJKI01000003">
    <property type="protein sequence ID" value="PXX80771.1"/>
    <property type="molecule type" value="Genomic_DNA"/>
</dbReference>
<dbReference type="PANTHER" id="PTHR34848:SF1">
    <property type="entry name" value="BIFUNCTIONAL ADENOSYLCOBALAMIN BIOSYNTHESIS PROTEIN COBU"/>
    <property type="match status" value="1"/>
</dbReference>
<accession>A0A318KSG5</accession>